<dbReference type="OrthoDB" id="5835829at2759"/>
<dbReference type="Proteomes" id="UP000801492">
    <property type="component" value="Unassembled WGS sequence"/>
</dbReference>
<keyword evidence="6" id="KW-1185">Reference proteome</keyword>
<organism evidence="5 6">
    <name type="scientific">Ignelater luminosus</name>
    <name type="common">Cucubano</name>
    <name type="synonym">Pyrophorus luminosus</name>
    <dbReference type="NCBI Taxonomy" id="2038154"/>
    <lineage>
        <taxon>Eukaryota</taxon>
        <taxon>Metazoa</taxon>
        <taxon>Ecdysozoa</taxon>
        <taxon>Arthropoda</taxon>
        <taxon>Hexapoda</taxon>
        <taxon>Insecta</taxon>
        <taxon>Pterygota</taxon>
        <taxon>Neoptera</taxon>
        <taxon>Endopterygota</taxon>
        <taxon>Coleoptera</taxon>
        <taxon>Polyphaga</taxon>
        <taxon>Elateriformia</taxon>
        <taxon>Elateroidea</taxon>
        <taxon>Elateridae</taxon>
        <taxon>Agrypninae</taxon>
        <taxon>Pyrophorini</taxon>
        <taxon>Ignelater</taxon>
    </lineage>
</organism>
<evidence type="ECO:0000256" key="4">
    <source>
        <dbReference type="SAM" id="SignalP"/>
    </source>
</evidence>
<dbReference type="PANTHER" id="PTHR48043">
    <property type="entry name" value="EG:EG0003.4 PROTEIN-RELATED"/>
    <property type="match status" value="1"/>
</dbReference>
<dbReference type="EMBL" id="VTPC01000938">
    <property type="protein sequence ID" value="KAF2903762.1"/>
    <property type="molecule type" value="Genomic_DNA"/>
</dbReference>
<gene>
    <name evidence="5" type="ORF">ILUMI_02412</name>
</gene>
<dbReference type="Pfam" id="PF00201">
    <property type="entry name" value="UDPGT"/>
    <property type="match status" value="1"/>
</dbReference>
<evidence type="ECO:0000313" key="6">
    <source>
        <dbReference type="Proteomes" id="UP000801492"/>
    </source>
</evidence>
<comment type="similarity">
    <text evidence="1">Belongs to the UDP-glycosyltransferase family.</text>
</comment>
<comment type="caution">
    <text evidence="5">The sequence shown here is derived from an EMBL/GenBank/DDBJ whole genome shotgun (WGS) entry which is preliminary data.</text>
</comment>
<evidence type="ECO:0000313" key="5">
    <source>
        <dbReference type="EMBL" id="KAF2903762.1"/>
    </source>
</evidence>
<keyword evidence="4" id="KW-0732">Signal</keyword>
<name>A0A8K0GJA6_IGNLU</name>
<dbReference type="SUPFAM" id="SSF53756">
    <property type="entry name" value="UDP-Glycosyltransferase/glycogen phosphorylase"/>
    <property type="match status" value="1"/>
</dbReference>
<dbReference type="PANTHER" id="PTHR48043:SF159">
    <property type="entry name" value="EG:EG0003.4 PROTEIN-RELATED"/>
    <property type="match status" value="1"/>
</dbReference>
<protein>
    <recommendedName>
        <fullName evidence="7">UDP-glucuronosyltransferase</fullName>
    </recommendedName>
</protein>
<accession>A0A8K0GJA6</accession>
<sequence>MFSVLLSLLFVITPTFSARILGIVSTPSYSHQIVFRPLWKELSLRGHQVTVLTTDPIKDASLTNLTEIDLHFSYKTFQSRLSMNEMAKLNPLELIDGIVKLGYDLIEEQLQYSEVQKLLKSETERFDVILVETFFAATVAFSHKFNCPLIQIFSLDASSPIYYSIGNPSHPILNPEFLSAYKEQPNFLERLMMVASHLFVNIGFAPRVFEAQQLLIKKYFGENYPRVEDILRNTSLLFVNTDTIFHPLRPLLPNVIQIGGGTHLTPPKPLPKDLQKHLDGATNGFIYFSLGNNVKSELLSENTRKVLLETFAKLPCKVLWKFEQQDLAGKPDNVIISKWFPQQDIFKHVNIKLFITHGGQQSTEEAIYHHVPMIGMPFIGDQKTNVQRIVDKGMGLSLDYNTLDKETFRKAILEVMNNPKYRTKVKELAELAKDQPMSGLQRAIWWTEYVIRHKGARHLRSPALDLPLYQYLLLDLAPNNQTPTDLGSLLNFTAMLQNANNEVRRPGKCIQFKPRQQNMKSLTPWSAVEKKTRLRNTGSRAH</sequence>
<keyword evidence="2" id="KW-0328">Glycosyltransferase</keyword>
<reference evidence="5" key="1">
    <citation type="submission" date="2019-08" db="EMBL/GenBank/DDBJ databases">
        <title>The genome of the North American firefly Photinus pyralis.</title>
        <authorList>
            <consortium name="Photinus pyralis genome working group"/>
            <person name="Fallon T.R."/>
            <person name="Sander Lower S.E."/>
            <person name="Weng J.-K."/>
        </authorList>
    </citation>
    <scope>NUCLEOTIDE SEQUENCE</scope>
    <source>
        <strain evidence="5">TRF0915ILg1</strain>
        <tissue evidence="5">Whole body</tissue>
    </source>
</reference>
<dbReference type="FunFam" id="3.40.50.2000:FF:000050">
    <property type="entry name" value="UDP-glucuronosyltransferase"/>
    <property type="match status" value="1"/>
</dbReference>
<evidence type="ECO:0008006" key="7">
    <source>
        <dbReference type="Google" id="ProtNLM"/>
    </source>
</evidence>
<dbReference type="Gene3D" id="3.40.50.2000">
    <property type="entry name" value="Glycogen Phosphorylase B"/>
    <property type="match status" value="2"/>
</dbReference>
<keyword evidence="3" id="KW-0808">Transferase</keyword>
<evidence type="ECO:0000256" key="2">
    <source>
        <dbReference type="ARBA" id="ARBA00022676"/>
    </source>
</evidence>
<feature type="chain" id="PRO_5035482315" description="UDP-glucuronosyltransferase" evidence="4">
    <location>
        <begin position="18"/>
        <end position="542"/>
    </location>
</feature>
<dbReference type="GO" id="GO:0008194">
    <property type="term" value="F:UDP-glycosyltransferase activity"/>
    <property type="evidence" value="ECO:0007669"/>
    <property type="project" value="InterPro"/>
</dbReference>
<proteinExistence type="inferred from homology"/>
<dbReference type="AlphaFoldDB" id="A0A8K0GJA6"/>
<evidence type="ECO:0000256" key="3">
    <source>
        <dbReference type="ARBA" id="ARBA00022679"/>
    </source>
</evidence>
<dbReference type="InterPro" id="IPR050271">
    <property type="entry name" value="UDP-glycosyltransferase"/>
</dbReference>
<dbReference type="InterPro" id="IPR002213">
    <property type="entry name" value="UDP_glucos_trans"/>
</dbReference>
<feature type="signal peptide" evidence="4">
    <location>
        <begin position="1"/>
        <end position="17"/>
    </location>
</feature>
<dbReference type="CDD" id="cd03784">
    <property type="entry name" value="GT1_Gtf-like"/>
    <property type="match status" value="1"/>
</dbReference>
<evidence type="ECO:0000256" key="1">
    <source>
        <dbReference type="ARBA" id="ARBA00009995"/>
    </source>
</evidence>